<keyword evidence="3" id="KW-1185">Reference proteome</keyword>
<accession>A0A8J4WZ08</accession>
<reference evidence="2" key="1">
    <citation type="submission" date="2020-07" db="EMBL/GenBank/DDBJ databases">
        <title>Clarias magur genome sequencing, assembly and annotation.</title>
        <authorList>
            <person name="Kushwaha B."/>
            <person name="Kumar R."/>
            <person name="Das P."/>
            <person name="Joshi C.G."/>
            <person name="Kumar D."/>
            <person name="Nagpure N.S."/>
            <person name="Pandey M."/>
            <person name="Agarwal S."/>
            <person name="Srivastava S."/>
            <person name="Singh M."/>
            <person name="Sahoo L."/>
            <person name="Jayasankar P."/>
            <person name="Meher P.K."/>
            <person name="Koringa P.G."/>
            <person name="Iquebal M.A."/>
            <person name="Das S.P."/>
            <person name="Bit A."/>
            <person name="Patnaik S."/>
            <person name="Patel N."/>
            <person name="Shah T.M."/>
            <person name="Hinsu A."/>
            <person name="Jena J.K."/>
        </authorList>
    </citation>
    <scope>NUCLEOTIDE SEQUENCE</scope>
    <source>
        <strain evidence="2">CIFAMagur01</strain>
        <tissue evidence="2">Testis</tissue>
    </source>
</reference>
<dbReference type="Proteomes" id="UP000727407">
    <property type="component" value="Unassembled WGS sequence"/>
</dbReference>
<evidence type="ECO:0000313" key="2">
    <source>
        <dbReference type="EMBL" id="KAF5885738.1"/>
    </source>
</evidence>
<gene>
    <name evidence="2" type="primary">fni</name>
    <name evidence="2" type="ORF">DAT39_022656</name>
</gene>
<evidence type="ECO:0000313" key="3">
    <source>
        <dbReference type="Proteomes" id="UP000727407"/>
    </source>
</evidence>
<name>A0A8J4WZ08_CLAMG</name>
<evidence type="ECO:0000256" key="1">
    <source>
        <dbReference type="SAM" id="MobiDB-lite"/>
    </source>
</evidence>
<keyword evidence="2" id="KW-0223">Dioxygenase</keyword>
<organism evidence="2 3">
    <name type="scientific">Clarias magur</name>
    <name type="common">Asian catfish</name>
    <name type="synonym">Macropteronotus magur</name>
    <dbReference type="NCBI Taxonomy" id="1594786"/>
    <lineage>
        <taxon>Eukaryota</taxon>
        <taxon>Metazoa</taxon>
        <taxon>Chordata</taxon>
        <taxon>Craniata</taxon>
        <taxon>Vertebrata</taxon>
        <taxon>Euteleostomi</taxon>
        <taxon>Actinopterygii</taxon>
        <taxon>Neopterygii</taxon>
        <taxon>Teleostei</taxon>
        <taxon>Ostariophysi</taxon>
        <taxon>Siluriformes</taxon>
        <taxon>Clariidae</taxon>
        <taxon>Clarias</taxon>
    </lineage>
</organism>
<feature type="compositionally biased region" description="Basic and acidic residues" evidence="1">
    <location>
        <begin position="8"/>
        <end position="20"/>
    </location>
</feature>
<proteinExistence type="predicted"/>
<protein>
    <submittedName>
        <fullName evidence="2">Trimethyllysine dioxygenase</fullName>
    </submittedName>
</protein>
<dbReference type="EMBL" id="QNUK01001222">
    <property type="protein sequence ID" value="KAF5885738.1"/>
    <property type="molecule type" value="Genomic_DNA"/>
</dbReference>
<sequence>MSAAHRTSKGEKKEESEGWRHGQSLLLHPTECHVGDTWRCYSLTRAEPKLRRNCGARCVFPAGAESACTQRGAERHGVCEESGVFSVGRSGDRHPEG</sequence>
<comment type="caution">
    <text evidence="2">The sequence shown here is derived from an EMBL/GenBank/DDBJ whole genome shotgun (WGS) entry which is preliminary data.</text>
</comment>
<dbReference type="AlphaFoldDB" id="A0A8J4WZ08"/>
<keyword evidence="2" id="KW-0560">Oxidoreductase</keyword>
<dbReference type="GO" id="GO:0051213">
    <property type="term" value="F:dioxygenase activity"/>
    <property type="evidence" value="ECO:0007669"/>
    <property type="project" value="UniProtKB-KW"/>
</dbReference>
<feature type="region of interest" description="Disordered" evidence="1">
    <location>
        <begin position="1"/>
        <end position="22"/>
    </location>
</feature>